<dbReference type="AlphaFoldDB" id="A0A2S6AM30"/>
<dbReference type="RefSeq" id="WP_146097470.1">
    <property type="nucleotide sequence ID" value="NZ_PSZC01000015.1"/>
</dbReference>
<organism evidence="1 2">
    <name type="scientific">Nocardia nova</name>
    <dbReference type="NCBI Taxonomy" id="37330"/>
    <lineage>
        <taxon>Bacteria</taxon>
        <taxon>Bacillati</taxon>
        <taxon>Actinomycetota</taxon>
        <taxon>Actinomycetes</taxon>
        <taxon>Mycobacteriales</taxon>
        <taxon>Nocardiaceae</taxon>
        <taxon>Nocardia</taxon>
    </lineage>
</organism>
<accession>A0A2S6AM30</accession>
<protein>
    <submittedName>
        <fullName evidence="1">Uncharacterized protein</fullName>
    </submittedName>
</protein>
<dbReference type="InterPro" id="IPR027417">
    <property type="entry name" value="P-loop_NTPase"/>
</dbReference>
<gene>
    <name evidence="1" type="ORF">C5E45_21515</name>
</gene>
<sequence length="74" mass="8108">MSVRLHGHGRAVHTCRESAAAVAERGRLLDHEIGVEEGELFDHLIDRGNTVVVIEHNLDVMRAADRVIDGRGTA</sequence>
<comment type="caution">
    <text evidence="1">The sequence shown here is derived from an EMBL/GenBank/DDBJ whole genome shotgun (WGS) entry which is preliminary data.</text>
</comment>
<dbReference type="SUPFAM" id="SSF52540">
    <property type="entry name" value="P-loop containing nucleoside triphosphate hydrolases"/>
    <property type="match status" value="1"/>
</dbReference>
<proteinExistence type="predicted"/>
<reference evidence="1 2" key="1">
    <citation type="submission" date="2018-02" db="EMBL/GenBank/DDBJ databases">
        <title>8 Nocardia nova and 1 Nocardia cyriacigeorgica strain used for evolution to TMP-SMX.</title>
        <authorList>
            <person name="Mehta H."/>
            <person name="Weng J."/>
            <person name="Shamoo Y."/>
        </authorList>
    </citation>
    <scope>NUCLEOTIDE SEQUENCE [LARGE SCALE GENOMIC DNA]</scope>
    <source>
        <strain evidence="1 2">MDA3139</strain>
    </source>
</reference>
<evidence type="ECO:0000313" key="1">
    <source>
        <dbReference type="EMBL" id="PPJ36291.1"/>
    </source>
</evidence>
<dbReference type="EMBL" id="PSZC01000015">
    <property type="protein sequence ID" value="PPJ36291.1"/>
    <property type="molecule type" value="Genomic_DNA"/>
</dbReference>
<dbReference type="Gene3D" id="3.40.50.300">
    <property type="entry name" value="P-loop containing nucleotide triphosphate hydrolases"/>
    <property type="match status" value="1"/>
</dbReference>
<name>A0A2S6AM30_9NOCA</name>
<dbReference type="OrthoDB" id="9809851at2"/>
<evidence type="ECO:0000313" key="2">
    <source>
        <dbReference type="Proteomes" id="UP000239874"/>
    </source>
</evidence>
<dbReference type="Proteomes" id="UP000239874">
    <property type="component" value="Unassembled WGS sequence"/>
</dbReference>